<proteinExistence type="inferred from homology"/>
<dbReference type="Gene3D" id="1.10.10.10">
    <property type="entry name" value="Winged helix-like DNA-binding domain superfamily/Winged helix DNA-binding domain"/>
    <property type="match status" value="1"/>
</dbReference>
<dbReference type="InterPro" id="IPR039425">
    <property type="entry name" value="RNA_pol_sigma-70-like"/>
</dbReference>
<dbReference type="Gene3D" id="1.10.1740.10">
    <property type="match status" value="1"/>
</dbReference>
<evidence type="ECO:0000256" key="2">
    <source>
        <dbReference type="ARBA" id="ARBA00023015"/>
    </source>
</evidence>
<keyword evidence="4 6" id="KW-0238">DNA-binding</keyword>
<dbReference type="CDD" id="cd06171">
    <property type="entry name" value="Sigma70_r4"/>
    <property type="match status" value="1"/>
</dbReference>
<dbReference type="NCBIfam" id="TIGR02937">
    <property type="entry name" value="sigma70-ECF"/>
    <property type="match status" value="1"/>
</dbReference>
<evidence type="ECO:0000256" key="1">
    <source>
        <dbReference type="ARBA" id="ARBA00010641"/>
    </source>
</evidence>
<feature type="region of interest" description="Disordered" evidence="7">
    <location>
        <begin position="102"/>
        <end position="123"/>
    </location>
</feature>
<evidence type="ECO:0000256" key="4">
    <source>
        <dbReference type="ARBA" id="ARBA00023125"/>
    </source>
</evidence>
<evidence type="ECO:0000256" key="7">
    <source>
        <dbReference type="SAM" id="MobiDB-lite"/>
    </source>
</evidence>
<dbReference type="GO" id="GO:0003677">
    <property type="term" value="F:DNA binding"/>
    <property type="evidence" value="ECO:0007669"/>
    <property type="project" value="UniProtKB-KW"/>
</dbReference>
<dbReference type="InterPro" id="IPR007627">
    <property type="entry name" value="RNA_pol_sigma70_r2"/>
</dbReference>
<name>A0A5K7S9K7_9BACT</name>
<evidence type="ECO:0000313" key="11">
    <source>
        <dbReference type="Proteomes" id="UP001193389"/>
    </source>
</evidence>
<dbReference type="InterPro" id="IPR036388">
    <property type="entry name" value="WH-like_DNA-bd_sf"/>
</dbReference>
<gene>
    <name evidence="10" type="ORF">AQPE_2412</name>
</gene>
<dbReference type="PANTHER" id="PTHR43133">
    <property type="entry name" value="RNA POLYMERASE ECF-TYPE SIGMA FACTO"/>
    <property type="match status" value="1"/>
</dbReference>
<organism evidence="10 11">
    <name type="scientific">Aquipluma nitroreducens</name>
    <dbReference type="NCBI Taxonomy" id="2010828"/>
    <lineage>
        <taxon>Bacteria</taxon>
        <taxon>Pseudomonadati</taxon>
        <taxon>Bacteroidota</taxon>
        <taxon>Bacteroidia</taxon>
        <taxon>Marinilabiliales</taxon>
        <taxon>Prolixibacteraceae</taxon>
        <taxon>Aquipluma</taxon>
    </lineage>
</organism>
<evidence type="ECO:0000256" key="6">
    <source>
        <dbReference type="RuleBase" id="RU000716"/>
    </source>
</evidence>
<dbReference type="PROSITE" id="PS01063">
    <property type="entry name" value="SIGMA70_ECF"/>
    <property type="match status" value="1"/>
</dbReference>
<dbReference type="AlphaFoldDB" id="A0A5K7S9K7"/>
<reference evidence="10" key="1">
    <citation type="journal article" date="2020" name="Int. J. Syst. Evol. Microbiol.">
        <title>Aquipluma nitroreducens gen. nov. sp. nov., a novel facultatively anaerobic bacterium isolated from a freshwater lake.</title>
        <authorList>
            <person name="Watanabe M."/>
            <person name="Kojima H."/>
            <person name="Fukui M."/>
        </authorList>
    </citation>
    <scope>NUCLEOTIDE SEQUENCE</scope>
    <source>
        <strain evidence="10">MeG22</strain>
    </source>
</reference>
<keyword evidence="11" id="KW-1185">Reference proteome</keyword>
<evidence type="ECO:0000256" key="5">
    <source>
        <dbReference type="ARBA" id="ARBA00023163"/>
    </source>
</evidence>
<dbReference type="InterPro" id="IPR013325">
    <property type="entry name" value="RNA_pol_sigma_r2"/>
</dbReference>
<dbReference type="RefSeq" id="WP_318351174.1">
    <property type="nucleotide sequence ID" value="NZ_AP018694.1"/>
</dbReference>
<comment type="similarity">
    <text evidence="1 6">Belongs to the sigma-70 factor family. ECF subfamily.</text>
</comment>
<keyword evidence="5 6" id="KW-0804">Transcription</keyword>
<dbReference type="PANTHER" id="PTHR43133:SF8">
    <property type="entry name" value="RNA POLYMERASE SIGMA FACTOR HI_1459-RELATED"/>
    <property type="match status" value="1"/>
</dbReference>
<feature type="domain" description="RNA polymerase sigma factor 70 region 4 type 2" evidence="9">
    <location>
        <begin position="128"/>
        <end position="180"/>
    </location>
</feature>
<dbReference type="Pfam" id="PF04542">
    <property type="entry name" value="Sigma70_r2"/>
    <property type="match status" value="1"/>
</dbReference>
<accession>A0A5K7S9K7</accession>
<dbReference type="KEGG" id="anf:AQPE_2412"/>
<feature type="domain" description="RNA polymerase sigma-70 region 2" evidence="8">
    <location>
        <begin position="21"/>
        <end position="88"/>
    </location>
</feature>
<dbReference type="InterPro" id="IPR013324">
    <property type="entry name" value="RNA_pol_sigma_r3/r4-like"/>
</dbReference>
<keyword evidence="3 6" id="KW-0731">Sigma factor</keyword>
<dbReference type="GO" id="GO:0016987">
    <property type="term" value="F:sigma factor activity"/>
    <property type="evidence" value="ECO:0007669"/>
    <property type="project" value="UniProtKB-KW"/>
</dbReference>
<dbReference type="GO" id="GO:0006352">
    <property type="term" value="P:DNA-templated transcription initiation"/>
    <property type="evidence" value="ECO:0007669"/>
    <property type="project" value="InterPro"/>
</dbReference>
<evidence type="ECO:0000313" key="10">
    <source>
        <dbReference type="EMBL" id="BBE18250.1"/>
    </source>
</evidence>
<evidence type="ECO:0000259" key="9">
    <source>
        <dbReference type="Pfam" id="PF08281"/>
    </source>
</evidence>
<sequence>MDEAQLIKGIQQGDHKSFQILVETYQRMVVNTCLGIVHNQADAEDLAQDVFLEIFRTAEKFRGDSKLSTWLYRIATNRSLNLIRNNKRKRFFQSIEETFTGGRNRSSEISENRADQPDQNMADQQRSDLLHRAIDRLPEKQRIAFTLNKYEELPYQQIAEIMEISLASVESLIHRAKKNLQEQLLDCYKRKCV</sequence>
<dbReference type="InterPro" id="IPR000838">
    <property type="entry name" value="RNA_pol_sigma70_ECF_CS"/>
</dbReference>
<evidence type="ECO:0000259" key="8">
    <source>
        <dbReference type="Pfam" id="PF04542"/>
    </source>
</evidence>
<feature type="compositionally biased region" description="Basic and acidic residues" evidence="7">
    <location>
        <begin position="105"/>
        <end position="116"/>
    </location>
</feature>
<dbReference type="InterPro" id="IPR013249">
    <property type="entry name" value="RNA_pol_sigma70_r4_t2"/>
</dbReference>
<keyword evidence="2 6" id="KW-0805">Transcription regulation</keyword>
<evidence type="ECO:0000256" key="3">
    <source>
        <dbReference type="ARBA" id="ARBA00023082"/>
    </source>
</evidence>
<dbReference type="InterPro" id="IPR014284">
    <property type="entry name" value="RNA_pol_sigma-70_dom"/>
</dbReference>
<dbReference type="Pfam" id="PF08281">
    <property type="entry name" value="Sigma70_r4_2"/>
    <property type="match status" value="1"/>
</dbReference>
<protein>
    <recommendedName>
        <fullName evidence="6">RNA polymerase sigma factor</fullName>
    </recommendedName>
</protein>
<dbReference type="Proteomes" id="UP001193389">
    <property type="component" value="Chromosome"/>
</dbReference>
<dbReference type="EMBL" id="AP018694">
    <property type="protein sequence ID" value="BBE18250.1"/>
    <property type="molecule type" value="Genomic_DNA"/>
</dbReference>
<dbReference type="SUPFAM" id="SSF88659">
    <property type="entry name" value="Sigma3 and sigma4 domains of RNA polymerase sigma factors"/>
    <property type="match status" value="1"/>
</dbReference>
<dbReference type="SUPFAM" id="SSF88946">
    <property type="entry name" value="Sigma2 domain of RNA polymerase sigma factors"/>
    <property type="match status" value="1"/>
</dbReference>